<keyword evidence="4 7" id="KW-1133">Transmembrane helix</keyword>
<feature type="transmembrane region" description="Helical" evidence="7">
    <location>
        <begin position="219"/>
        <end position="246"/>
    </location>
</feature>
<feature type="transmembrane region" description="Helical" evidence="7">
    <location>
        <begin position="160"/>
        <end position="179"/>
    </location>
</feature>
<sequence>MSAEHTLSPVDADLQPVSTLSPPHRRAERTTAICLCLLTGIAVIAVMAFLGPVIIPVLIAVFLYFVIRPLADFLHRWHIPRWLSYLSLMALLVGCIWLISQLVYRDAENFMKQLPKMQKRAETLWKQIPVLGQSAFDSNAIFEKFNVQLSDVYQQLFGTAWKFAESVLMVLFYLIFVLIDAERVPDRLQRAFPKQGARLLEASGPISDSISSYMKVKALIGAGMAVTSAIIMASFGLSSWLLWAFLTFLLNYITYIGSLIALGPPVLIALLTFQSWEAAVALGVLLGVNRFVWIDFLEIRYSGQQLRINNVLLLFSIIFWGWFWGVPGMVLAVPMLSTLKIILAHFERTRPWAILMSEE</sequence>
<evidence type="ECO:0000256" key="4">
    <source>
        <dbReference type="ARBA" id="ARBA00022989"/>
    </source>
</evidence>
<evidence type="ECO:0000313" key="9">
    <source>
        <dbReference type="Proteomes" id="UP000199518"/>
    </source>
</evidence>
<evidence type="ECO:0000256" key="6">
    <source>
        <dbReference type="SAM" id="MobiDB-lite"/>
    </source>
</evidence>
<comment type="subcellular location">
    <subcellularLocation>
        <location evidence="1">Membrane</location>
        <topology evidence="1">Multi-pass membrane protein</topology>
    </subcellularLocation>
</comment>
<evidence type="ECO:0000256" key="3">
    <source>
        <dbReference type="ARBA" id="ARBA00022692"/>
    </source>
</evidence>
<feature type="transmembrane region" description="Helical" evidence="7">
    <location>
        <begin position="83"/>
        <end position="104"/>
    </location>
</feature>
<dbReference type="RefSeq" id="WP_139228135.1">
    <property type="nucleotide sequence ID" value="NZ_FOQD01000001.1"/>
</dbReference>
<dbReference type="OrthoDB" id="9799225at2"/>
<evidence type="ECO:0000256" key="2">
    <source>
        <dbReference type="ARBA" id="ARBA00009773"/>
    </source>
</evidence>
<dbReference type="GO" id="GO:0016020">
    <property type="term" value="C:membrane"/>
    <property type="evidence" value="ECO:0007669"/>
    <property type="project" value="UniProtKB-SubCell"/>
</dbReference>
<dbReference type="EMBL" id="FOQD01000001">
    <property type="protein sequence ID" value="SFH52240.1"/>
    <property type="molecule type" value="Genomic_DNA"/>
</dbReference>
<feature type="transmembrane region" description="Helical" evidence="7">
    <location>
        <begin position="252"/>
        <end position="273"/>
    </location>
</feature>
<keyword evidence="5 7" id="KW-0472">Membrane</keyword>
<accession>A0A1I3AQJ4</accession>
<dbReference type="PANTHER" id="PTHR21716:SF64">
    <property type="entry name" value="AI-2 TRANSPORT PROTEIN TQSA"/>
    <property type="match status" value="1"/>
</dbReference>
<dbReference type="Proteomes" id="UP000199518">
    <property type="component" value="Unassembled WGS sequence"/>
</dbReference>
<evidence type="ECO:0000256" key="5">
    <source>
        <dbReference type="ARBA" id="ARBA00023136"/>
    </source>
</evidence>
<protein>
    <submittedName>
        <fullName evidence="8">Predicted PurR-regulated permease PerM</fullName>
    </submittedName>
</protein>
<keyword evidence="9" id="KW-1185">Reference proteome</keyword>
<dbReference type="Pfam" id="PF01594">
    <property type="entry name" value="AI-2E_transport"/>
    <property type="match status" value="1"/>
</dbReference>
<dbReference type="InterPro" id="IPR002549">
    <property type="entry name" value="AI-2E-like"/>
</dbReference>
<dbReference type="AlphaFoldDB" id="A0A1I3AQJ4"/>
<comment type="similarity">
    <text evidence="2">Belongs to the autoinducer-2 exporter (AI-2E) (TC 2.A.86) family.</text>
</comment>
<name>A0A1I3AQJ4_9PLAN</name>
<reference evidence="9" key="1">
    <citation type="submission" date="2016-10" db="EMBL/GenBank/DDBJ databases">
        <authorList>
            <person name="Varghese N."/>
            <person name="Submissions S."/>
        </authorList>
    </citation>
    <scope>NUCLEOTIDE SEQUENCE [LARGE SCALE GENOMIC DNA]</scope>
    <source>
        <strain evidence="9">DSM 26348</strain>
    </source>
</reference>
<dbReference type="GO" id="GO:0055085">
    <property type="term" value="P:transmembrane transport"/>
    <property type="evidence" value="ECO:0007669"/>
    <property type="project" value="TreeGrafter"/>
</dbReference>
<feature type="transmembrane region" description="Helical" evidence="7">
    <location>
        <begin position="311"/>
        <end position="333"/>
    </location>
</feature>
<dbReference type="PANTHER" id="PTHR21716">
    <property type="entry name" value="TRANSMEMBRANE PROTEIN"/>
    <property type="match status" value="1"/>
</dbReference>
<organism evidence="8 9">
    <name type="scientific">Planctomicrobium piriforme</name>
    <dbReference type="NCBI Taxonomy" id="1576369"/>
    <lineage>
        <taxon>Bacteria</taxon>
        <taxon>Pseudomonadati</taxon>
        <taxon>Planctomycetota</taxon>
        <taxon>Planctomycetia</taxon>
        <taxon>Planctomycetales</taxon>
        <taxon>Planctomycetaceae</taxon>
        <taxon>Planctomicrobium</taxon>
    </lineage>
</organism>
<evidence type="ECO:0000256" key="1">
    <source>
        <dbReference type="ARBA" id="ARBA00004141"/>
    </source>
</evidence>
<gene>
    <name evidence="8" type="ORF">SAMN05421753_1012</name>
</gene>
<feature type="region of interest" description="Disordered" evidence="6">
    <location>
        <begin position="1"/>
        <end position="23"/>
    </location>
</feature>
<feature type="transmembrane region" description="Helical" evidence="7">
    <location>
        <begin position="280"/>
        <end position="299"/>
    </location>
</feature>
<evidence type="ECO:0000256" key="7">
    <source>
        <dbReference type="SAM" id="Phobius"/>
    </source>
</evidence>
<keyword evidence="3 7" id="KW-0812">Transmembrane</keyword>
<evidence type="ECO:0000313" key="8">
    <source>
        <dbReference type="EMBL" id="SFH52240.1"/>
    </source>
</evidence>
<proteinExistence type="inferred from homology"/>
<feature type="transmembrane region" description="Helical" evidence="7">
    <location>
        <begin position="30"/>
        <end position="47"/>
    </location>
</feature>